<name>A0A443IV34_9BACI</name>
<dbReference type="Gene3D" id="3.10.310.10">
    <property type="entry name" value="Diaminopimelate Epimerase, Chain A, domain 1"/>
    <property type="match status" value="2"/>
</dbReference>
<evidence type="ECO:0000313" key="3">
    <source>
        <dbReference type="Proteomes" id="UP000273811"/>
    </source>
</evidence>
<reference evidence="2" key="1">
    <citation type="submission" date="2018-12" db="EMBL/GenBank/DDBJ databases">
        <authorList>
            <person name="Sun L."/>
            <person name="Chen Z."/>
        </authorList>
    </citation>
    <scope>NUCLEOTIDE SEQUENCE [LARGE SCALE GENOMIC DNA]</scope>
    <source>
        <strain evidence="2">DSM 16012</strain>
    </source>
</reference>
<dbReference type="InterPro" id="IPR008794">
    <property type="entry name" value="Pro_racemase_fam"/>
</dbReference>
<dbReference type="Pfam" id="PF05544">
    <property type="entry name" value="Pro_racemase"/>
    <property type="match status" value="1"/>
</dbReference>
<dbReference type="SUPFAM" id="SSF54506">
    <property type="entry name" value="Diaminopimelate epimerase-like"/>
    <property type="match status" value="1"/>
</dbReference>
<dbReference type="PANTHER" id="PTHR33442:SF1">
    <property type="entry name" value="TRANS-3-HYDROXY-L-PROLINE DEHYDRATASE"/>
    <property type="match status" value="1"/>
</dbReference>
<organism evidence="2 3">
    <name type="scientific">Siminovitchia fortis</name>
    <dbReference type="NCBI Taxonomy" id="254758"/>
    <lineage>
        <taxon>Bacteria</taxon>
        <taxon>Bacillati</taxon>
        <taxon>Bacillota</taxon>
        <taxon>Bacilli</taxon>
        <taxon>Bacillales</taxon>
        <taxon>Bacillaceae</taxon>
        <taxon>Siminovitchia</taxon>
    </lineage>
</organism>
<gene>
    <name evidence="2" type="ORF">D4N35_007640</name>
</gene>
<dbReference type="Proteomes" id="UP000273811">
    <property type="component" value="Unassembled WGS sequence"/>
</dbReference>
<proteinExistence type="inferred from homology"/>
<dbReference type="PANTHER" id="PTHR33442">
    <property type="entry name" value="TRANS-3-HYDROXY-L-PROLINE DEHYDRATASE"/>
    <property type="match status" value="1"/>
</dbReference>
<accession>A0A443IV34</accession>
<evidence type="ECO:0000256" key="1">
    <source>
        <dbReference type="ARBA" id="ARBA00007529"/>
    </source>
</evidence>
<dbReference type="AlphaFoldDB" id="A0A443IV34"/>
<keyword evidence="3" id="KW-1185">Reference proteome</keyword>
<protein>
    <submittedName>
        <fullName evidence="2">Proline racemase</fullName>
    </submittedName>
</protein>
<dbReference type="GO" id="GO:0047580">
    <property type="term" value="F:4-hydroxyproline epimerase activity"/>
    <property type="evidence" value="ECO:0007669"/>
    <property type="project" value="TreeGrafter"/>
</dbReference>
<dbReference type="RefSeq" id="WP_120072119.1">
    <property type="nucleotide sequence ID" value="NZ_CP126113.1"/>
</dbReference>
<comment type="similarity">
    <text evidence="1">Belongs to the proline racemase family.</text>
</comment>
<dbReference type="OrthoDB" id="2905832at2"/>
<comment type="caution">
    <text evidence="2">The sequence shown here is derived from an EMBL/GenBank/DDBJ whole genome shotgun (WGS) entry which is preliminary data.</text>
</comment>
<evidence type="ECO:0000313" key="2">
    <source>
        <dbReference type="EMBL" id="RWR11931.1"/>
    </source>
</evidence>
<dbReference type="EMBL" id="QYTU02000013">
    <property type="protein sequence ID" value="RWR11931.1"/>
    <property type="molecule type" value="Genomic_DNA"/>
</dbReference>
<sequence length="311" mass="34095">MILQEFYSTTDVHVAGEVFRLFDDIPFIQYESLKELDEQLPNVFSKEIALLLNEPRGFAGINGCLVVPPISRNSDAAAVFFNHEKTLPIHYGGVVAVVTALLESGKLKEKSNGTYLIETVHGVIPVVALKEKEQVVSVSVEIEDCSVLQTDVPLLDSSYTVVQADHRYAVFDKSATEADIGLSDLSALKKWGINTIQALKSTEIEGVILMDEAALAQGKIKTVTFRKDGWIVRSPGFGSTAACFAYLLSKGRVKPNLTLINESVFESFLESKAQYINGKYQFSMCAKGFITGMQTFVLDPTDPLPGGFLIK</sequence>